<keyword evidence="5" id="KW-1133">Transmembrane helix</keyword>
<dbReference type="PANTHER" id="PTHR42987:SF8">
    <property type="entry name" value="PROTEINASE"/>
    <property type="match status" value="1"/>
</dbReference>
<protein>
    <submittedName>
        <fullName evidence="7">Peptidase S49</fullName>
    </submittedName>
</protein>
<evidence type="ECO:0000259" key="6">
    <source>
        <dbReference type="Pfam" id="PF01343"/>
    </source>
</evidence>
<dbReference type="SUPFAM" id="SSF52096">
    <property type="entry name" value="ClpP/crotonase"/>
    <property type="match status" value="1"/>
</dbReference>
<accession>A0A1F6TUM4</accession>
<comment type="similarity">
    <text evidence="1">Belongs to the peptidase S49 family.</text>
</comment>
<dbReference type="Gene3D" id="6.20.330.10">
    <property type="match status" value="1"/>
</dbReference>
<dbReference type="GO" id="GO:0006508">
    <property type="term" value="P:proteolysis"/>
    <property type="evidence" value="ECO:0007669"/>
    <property type="project" value="UniProtKB-KW"/>
</dbReference>
<comment type="caution">
    <text evidence="7">The sequence shown here is derived from an EMBL/GenBank/DDBJ whole genome shotgun (WGS) entry which is preliminary data.</text>
</comment>
<keyword evidence="2" id="KW-0645">Protease</keyword>
<sequence length="323" mass="35419">MTDTDSATPPPEQPPGWERGVMERLVFAALEEQRRARRWGIFFKLFFAAYLLLALLLLQSDRIGGKALAGRYTALVDMEGEIAADALASADNVISGLRAAFADKATVGVVLRVNSPGGSPVQAGYINDEITRLREKHPDTPLYAVIGDVCASGCYYAAVAADKIYADKASIVGSIGVLMNGFGFVDSLKKIGVERRLLTSGEHKGFLDPFSPMKPEERRHAQQLLNNIHRQFIERVRDGRGGTLKETKELYSGLYWVGDEAVKMGLVDEIGSASYVAREVIGAEEIVDFTYRENVFDRFTRRFGTAVGETLGSRLLGRPPGLK</sequence>
<dbReference type="EMBL" id="MFTA01000138">
    <property type="protein sequence ID" value="OGI48827.1"/>
    <property type="molecule type" value="Genomic_DNA"/>
</dbReference>
<feature type="transmembrane region" description="Helical" evidence="5">
    <location>
        <begin position="39"/>
        <end position="58"/>
    </location>
</feature>
<gene>
    <name evidence="7" type="ORF">A3B81_04865</name>
</gene>
<dbReference type="CDD" id="cd07023">
    <property type="entry name" value="S49_Sppa_N_C"/>
    <property type="match status" value="1"/>
</dbReference>
<dbReference type="AlphaFoldDB" id="A0A1F6TUM4"/>
<evidence type="ECO:0000256" key="2">
    <source>
        <dbReference type="ARBA" id="ARBA00022670"/>
    </source>
</evidence>
<evidence type="ECO:0000313" key="7">
    <source>
        <dbReference type="EMBL" id="OGI48827.1"/>
    </source>
</evidence>
<dbReference type="Gene3D" id="3.90.226.10">
    <property type="entry name" value="2-enoyl-CoA Hydratase, Chain A, domain 1"/>
    <property type="match status" value="1"/>
</dbReference>
<reference evidence="7 8" key="1">
    <citation type="journal article" date="2016" name="Nat. Commun.">
        <title>Thousands of microbial genomes shed light on interconnected biogeochemical processes in an aquifer system.</title>
        <authorList>
            <person name="Anantharaman K."/>
            <person name="Brown C.T."/>
            <person name="Hug L.A."/>
            <person name="Sharon I."/>
            <person name="Castelle C.J."/>
            <person name="Probst A.J."/>
            <person name="Thomas B.C."/>
            <person name="Singh A."/>
            <person name="Wilkins M.J."/>
            <person name="Karaoz U."/>
            <person name="Brodie E.L."/>
            <person name="Williams K.H."/>
            <person name="Hubbard S.S."/>
            <person name="Banfield J.F."/>
        </authorList>
    </citation>
    <scope>NUCLEOTIDE SEQUENCE [LARGE SCALE GENOMIC DNA]</scope>
</reference>
<evidence type="ECO:0000256" key="4">
    <source>
        <dbReference type="ARBA" id="ARBA00022825"/>
    </source>
</evidence>
<dbReference type="PANTHER" id="PTHR42987">
    <property type="entry name" value="PEPTIDASE S49"/>
    <property type="match status" value="1"/>
</dbReference>
<dbReference type="Pfam" id="PF01343">
    <property type="entry name" value="Peptidase_S49"/>
    <property type="match status" value="1"/>
</dbReference>
<dbReference type="InterPro" id="IPR002142">
    <property type="entry name" value="Peptidase_S49"/>
</dbReference>
<evidence type="ECO:0000313" key="8">
    <source>
        <dbReference type="Proteomes" id="UP000179362"/>
    </source>
</evidence>
<name>A0A1F6TUM4_9PROT</name>
<keyword evidence="3" id="KW-0378">Hydrolase</keyword>
<dbReference type="Proteomes" id="UP000179362">
    <property type="component" value="Unassembled WGS sequence"/>
</dbReference>
<evidence type="ECO:0000256" key="3">
    <source>
        <dbReference type="ARBA" id="ARBA00022801"/>
    </source>
</evidence>
<feature type="domain" description="Peptidase S49" evidence="6">
    <location>
        <begin position="139"/>
        <end position="279"/>
    </location>
</feature>
<dbReference type="GO" id="GO:0008236">
    <property type="term" value="F:serine-type peptidase activity"/>
    <property type="evidence" value="ECO:0007669"/>
    <property type="project" value="UniProtKB-KW"/>
</dbReference>
<evidence type="ECO:0000256" key="1">
    <source>
        <dbReference type="ARBA" id="ARBA00008683"/>
    </source>
</evidence>
<keyword evidence="5" id="KW-0472">Membrane</keyword>
<keyword evidence="5" id="KW-0812">Transmembrane</keyword>
<proteinExistence type="inferred from homology"/>
<dbReference type="InterPro" id="IPR047272">
    <property type="entry name" value="S49_SppA_C"/>
</dbReference>
<dbReference type="InterPro" id="IPR029045">
    <property type="entry name" value="ClpP/crotonase-like_dom_sf"/>
</dbReference>
<keyword evidence="4" id="KW-0720">Serine protease</keyword>
<evidence type="ECO:0000256" key="5">
    <source>
        <dbReference type="SAM" id="Phobius"/>
    </source>
</evidence>
<organism evidence="7 8">
    <name type="scientific">Candidatus Muproteobacteria bacterium RIFCSPHIGHO2_02_FULL_65_16</name>
    <dbReference type="NCBI Taxonomy" id="1817766"/>
    <lineage>
        <taxon>Bacteria</taxon>
        <taxon>Pseudomonadati</taxon>
        <taxon>Pseudomonadota</taxon>
        <taxon>Candidatus Muproteobacteria</taxon>
    </lineage>
</organism>